<feature type="region of interest" description="Disordered" evidence="1">
    <location>
        <begin position="56"/>
        <end position="100"/>
    </location>
</feature>
<evidence type="ECO:0000256" key="1">
    <source>
        <dbReference type="SAM" id="MobiDB-lite"/>
    </source>
</evidence>
<accession>A0ABD1MH80</accession>
<comment type="caution">
    <text evidence="2">The sequence shown here is derived from an EMBL/GenBank/DDBJ whole genome shotgun (WGS) entry which is preliminary data.</text>
</comment>
<feature type="compositionally biased region" description="Basic and acidic residues" evidence="1">
    <location>
        <begin position="56"/>
        <end position="76"/>
    </location>
</feature>
<organism evidence="2 3">
    <name type="scientific">Flemingia macrophylla</name>
    <dbReference type="NCBI Taxonomy" id="520843"/>
    <lineage>
        <taxon>Eukaryota</taxon>
        <taxon>Viridiplantae</taxon>
        <taxon>Streptophyta</taxon>
        <taxon>Embryophyta</taxon>
        <taxon>Tracheophyta</taxon>
        <taxon>Spermatophyta</taxon>
        <taxon>Magnoliopsida</taxon>
        <taxon>eudicotyledons</taxon>
        <taxon>Gunneridae</taxon>
        <taxon>Pentapetalae</taxon>
        <taxon>rosids</taxon>
        <taxon>fabids</taxon>
        <taxon>Fabales</taxon>
        <taxon>Fabaceae</taxon>
        <taxon>Papilionoideae</taxon>
        <taxon>50 kb inversion clade</taxon>
        <taxon>NPAAA clade</taxon>
        <taxon>indigoferoid/millettioid clade</taxon>
        <taxon>Phaseoleae</taxon>
        <taxon>Flemingia</taxon>
    </lineage>
</organism>
<name>A0ABD1MH80_9FABA</name>
<keyword evidence="3" id="KW-1185">Reference proteome</keyword>
<dbReference type="EMBL" id="JBGMDY010000005">
    <property type="protein sequence ID" value="KAL2335159.1"/>
    <property type="molecule type" value="Genomic_DNA"/>
</dbReference>
<feature type="compositionally biased region" description="Basic and acidic residues" evidence="1">
    <location>
        <begin position="90"/>
        <end position="100"/>
    </location>
</feature>
<evidence type="ECO:0000313" key="2">
    <source>
        <dbReference type="EMBL" id="KAL2335159.1"/>
    </source>
</evidence>
<protein>
    <submittedName>
        <fullName evidence="2">Uncharacterized protein</fullName>
    </submittedName>
</protein>
<sequence>MKDTGDERVELYIILTASLCAQTIYYGRIYPRLECYRQTELGQINTPTNAEQRKIEMEKENDVDQNNEFDHFKTDTDLSSPIPVPVPTHKNSDERPLYYQ</sequence>
<reference evidence="2 3" key="1">
    <citation type="submission" date="2024-08" db="EMBL/GenBank/DDBJ databases">
        <title>Insights into the chromosomal genome structure of Flemingia macrophylla.</title>
        <authorList>
            <person name="Ding Y."/>
            <person name="Zhao Y."/>
            <person name="Bi W."/>
            <person name="Wu M."/>
            <person name="Zhao G."/>
            <person name="Gong Y."/>
            <person name="Li W."/>
            <person name="Zhang P."/>
        </authorList>
    </citation>
    <scope>NUCLEOTIDE SEQUENCE [LARGE SCALE GENOMIC DNA]</scope>
    <source>
        <strain evidence="2">DYQJB</strain>
        <tissue evidence="2">Leaf</tissue>
    </source>
</reference>
<dbReference type="AlphaFoldDB" id="A0ABD1MH80"/>
<proteinExistence type="predicted"/>
<gene>
    <name evidence="2" type="ORF">Fmac_016372</name>
</gene>
<evidence type="ECO:0000313" key="3">
    <source>
        <dbReference type="Proteomes" id="UP001603857"/>
    </source>
</evidence>
<dbReference type="Proteomes" id="UP001603857">
    <property type="component" value="Unassembled WGS sequence"/>
</dbReference>